<accession>A0A813YA21</accession>
<dbReference type="EMBL" id="CAJNOC010001650">
    <property type="protein sequence ID" value="CAF0881254.1"/>
    <property type="molecule type" value="Genomic_DNA"/>
</dbReference>
<proteinExistence type="predicted"/>
<protein>
    <submittedName>
        <fullName evidence="1">Uncharacterized protein</fullName>
    </submittedName>
</protein>
<gene>
    <name evidence="1" type="ORF">OXX778_LOCUS10425</name>
</gene>
<sequence>MNILNKAVEQLMSEFSDIFEQMNNENLDENANLSNMRQNLLHDIPTVQHGGNFNHFITRTSSLHNNKFNSTITTYKIGISENLNNFGAAYNEIKTVFESLTEEFKLQMGTHDKIRIVLYHDPLERHISIPFLKEIG</sequence>
<organism evidence="1 2">
    <name type="scientific">Brachionus calyciflorus</name>
    <dbReference type="NCBI Taxonomy" id="104777"/>
    <lineage>
        <taxon>Eukaryota</taxon>
        <taxon>Metazoa</taxon>
        <taxon>Spiralia</taxon>
        <taxon>Gnathifera</taxon>
        <taxon>Rotifera</taxon>
        <taxon>Eurotatoria</taxon>
        <taxon>Monogononta</taxon>
        <taxon>Pseudotrocha</taxon>
        <taxon>Ploima</taxon>
        <taxon>Brachionidae</taxon>
        <taxon>Brachionus</taxon>
    </lineage>
</organism>
<name>A0A813YA21_9BILA</name>
<comment type="caution">
    <text evidence="1">The sequence shown here is derived from an EMBL/GenBank/DDBJ whole genome shotgun (WGS) entry which is preliminary data.</text>
</comment>
<keyword evidence="2" id="KW-1185">Reference proteome</keyword>
<dbReference type="AlphaFoldDB" id="A0A813YA21"/>
<evidence type="ECO:0000313" key="2">
    <source>
        <dbReference type="Proteomes" id="UP000663879"/>
    </source>
</evidence>
<reference evidence="1" key="1">
    <citation type="submission" date="2021-02" db="EMBL/GenBank/DDBJ databases">
        <authorList>
            <person name="Nowell W R."/>
        </authorList>
    </citation>
    <scope>NUCLEOTIDE SEQUENCE</scope>
    <source>
        <strain evidence="1">Ploen Becks lab</strain>
    </source>
</reference>
<evidence type="ECO:0000313" key="1">
    <source>
        <dbReference type="EMBL" id="CAF0881254.1"/>
    </source>
</evidence>
<dbReference type="Proteomes" id="UP000663879">
    <property type="component" value="Unassembled WGS sequence"/>
</dbReference>